<dbReference type="PRINTS" id="PR00069">
    <property type="entry name" value="ALDKETRDTASE"/>
</dbReference>
<dbReference type="PROSITE" id="PS00062">
    <property type="entry name" value="ALDOKETO_REDUCTASE_2"/>
    <property type="match status" value="1"/>
</dbReference>
<dbReference type="InterPro" id="IPR036812">
    <property type="entry name" value="NAD(P)_OxRdtase_dom_sf"/>
</dbReference>
<evidence type="ECO:0000259" key="4">
    <source>
        <dbReference type="Pfam" id="PF00248"/>
    </source>
</evidence>
<dbReference type="PANTHER" id="PTHR43827:SF3">
    <property type="entry name" value="NADP-DEPENDENT OXIDOREDUCTASE DOMAIN-CONTAINING PROTEIN"/>
    <property type="match status" value="1"/>
</dbReference>
<dbReference type="InterPro" id="IPR023210">
    <property type="entry name" value="NADP_OxRdtase_dom"/>
</dbReference>
<keyword evidence="6" id="KW-1185">Reference proteome</keyword>
<keyword evidence="3" id="KW-0560">Oxidoreductase</keyword>
<dbReference type="PIRSF" id="PIRSF000097">
    <property type="entry name" value="AKR"/>
    <property type="match status" value="1"/>
</dbReference>
<dbReference type="PANTHER" id="PTHR43827">
    <property type="entry name" value="2,5-DIKETO-D-GLUCONIC ACID REDUCTASE"/>
    <property type="match status" value="1"/>
</dbReference>
<organism evidence="5 6">
    <name type="scientific">Corynebacterium atypicum</name>
    <dbReference type="NCBI Taxonomy" id="191610"/>
    <lineage>
        <taxon>Bacteria</taxon>
        <taxon>Bacillati</taxon>
        <taxon>Actinomycetota</taxon>
        <taxon>Actinomycetes</taxon>
        <taxon>Mycobacteriales</taxon>
        <taxon>Corynebacteriaceae</taxon>
        <taxon>Corynebacterium</taxon>
    </lineage>
</organism>
<dbReference type="InterPro" id="IPR018170">
    <property type="entry name" value="Aldo/ket_reductase_CS"/>
</dbReference>
<dbReference type="PROSITE" id="PS00798">
    <property type="entry name" value="ALDOKETO_REDUCTASE_1"/>
    <property type="match status" value="1"/>
</dbReference>
<dbReference type="Proteomes" id="UP000028504">
    <property type="component" value="Chromosome"/>
</dbReference>
<dbReference type="Pfam" id="PF00248">
    <property type="entry name" value="Aldo_ket_red"/>
    <property type="match status" value="1"/>
</dbReference>
<name>A0ABN4DDP2_9CORY</name>
<dbReference type="Gene3D" id="3.20.20.100">
    <property type="entry name" value="NADP-dependent oxidoreductase domain"/>
    <property type="match status" value="1"/>
</dbReference>
<evidence type="ECO:0000313" key="6">
    <source>
        <dbReference type="Proteomes" id="UP000028504"/>
    </source>
</evidence>
<accession>A0ABN4DDP2</accession>
<feature type="domain" description="NADP-dependent oxidoreductase" evidence="4">
    <location>
        <begin position="24"/>
        <end position="263"/>
    </location>
</feature>
<comment type="similarity">
    <text evidence="1">Belongs to the aldo/keto reductase family.</text>
</comment>
<evidence type="ECO:0000313" key="5">
    <source>
        <dbReference type="EMBL" id="AIG64571.1"/>
    </source>
</evidence>
<keyword evidence="2" id="KW-0521">NADP</keyword>
<dbReference type="RefSeq" id="WP_038606468.1">
    <property type="nucleotide sequence ID" value="NZ_CP008944.1"/>
</dbReference>
<dbReference type="EMBL" id="CP008944">
    <property type="protein sequence ID" value="AIG64571.1"/>
    <property type="molecule type" value="Genomic_DNA"/>
</dbReference>
<evidence type="ECO:0000256" key="2">
    <source>
        <dbReference type="ARBA" id="ARBA00022857"/>
    </source>
</evidence>
<gene>
    <name evidence="5" type="ORF">CATYP_08225</name>
</gene>
<sequence length="282" mass="31612">MTSSAVPHITLHDGNTIPQLGFGSFKVDNTEAERIVSEALQAGYRHIDTAAFYGNEEGVGRAIAASAIPRDELFITTKLWNDRHGDPDRALAESLDRLGLDFVDLYLIHWPCPAQDRYLQAWDYLQQAQQDKLVRSIGVSNFLPEHLDRLLREADAAPVVDQIELHPAYQRLDDVEFLRDHQIAVEAWGPLGQGKYALLDAPEVTRAAEAHGKGPGQVIIRWHLQHGRILFPKSANPERIRQNIDVFDFELTDEEMAAIDGLDRGLDGRVGRDPNEMEPGTI</sequence>
<dbReference type="SUPFAM" id="SSF51430">
    <property type="entry name" value="NAD(P)-linked oxidoreductase"/>
    <property type="match status" value="1"/>
</dbReference>
<protein>
    <submittedName>
        <fullName evidence="5">2,5-diketo-D-gluconic acid reductase</fullName>
    </submittedName>
</protein>
<proteinExistence type="inferred from homology"/>
<dbReference type="InterPro" id="IPR020471">
    <property type="entry name" value="AKR"/>
</dbReference>
<evidence type="ECO:0000256" key="1">
    <source>
        <dbReference type="ARBA" id="ARBA00007905"/>
    </source>
</evidence>
<reference evidence="5 6" key="1">
    <citation type="submission" date="2014-07" db="EMBL/GenBank/DDBJ databases">
        <title>Complete genome sequence of Corynebacterium atypicum DSM 44849: identifiction of the mycolic acid biosynthesis genes.</title>
        <authorList>
            <person name="Tippelt A."/>
            <person name="Mollmann S."/>
            <person name="Albersmeier A."/>
            <person name="Jaenicke S."/>
            <person name="Ruckert C."/>
            <person name="Tauch A."/>
        </authorList>
    </citation>
    <scope>NUCLEOTIDE SEQUENCE [LARGE SCALE GENOMIC DNA]</scope>
    <source>
        <strain evidence="5 6">R2070</strain>
    </source>
</reference>
<evidence type="ECO:0000256" key="3">
    <source>
        <dbReference type="ARBA" id="ARBA00023002"/>
    </source>
</evidence>